<gene>
    <name evidence="1" type="primary">g6035</name>
    <name evidence="1" type="ORF">NpPPO83_00006035</name>
</gene>
<evidence type="ECO:0000313" key="1">
    <source>
        <dbReference type="EMBL" id="GME23948.1"/>
    </source>
</evidence>
<keyword evidence="1" id="KW-0378">Hydrolase</keyword>
<name>A0ACB5RU37_9PEZI</name>
<protein>
    <submittedName>
        <fullName evidence="1">Serine hydrolase</fullName>
    </submittedName>
</protein>
<proteinExistence type="predicted"/>
<dbReference type="EMBL" id="BSXG01000010">
    <property type="protein sequence ID" value="GME23948.1"/>
    <property type="molecule type" value="Genomic_DNA"/>
</dbReference>
<comment type="caution">
    <text evidence="1">The sequence shown here is derived from an EMBL/GenBank/DDBJ whole genome shotgun (WGS) entry which is preliminary data.</text>
</comment>
<keyword evidence="2" id="KW-1185">Reference proteome</keyword>
<sequence length="218" mass="23437">MNPIGKHFSLLNASAMLCLNASTGEIVGGNRTRPANAPGFHIHSEIHKARPDVHAVCYAHSIAGRAWSAFGKPLDIITQDVCNFYGALAVDDEYGGIVTAEGEGRRIARALGANAKGAILLNHGLLTVGETVDEASFLLGLLDRSFAIQLQVEAACNGNPSLRKRLVPHEQAALNYHLASEKNWLYEEAQPDIQLEIEMAGDVISKDVEKMRIGGRSG</sequence>
<reference evidence="1" key="1">
    <citation type="submission" date="2024-09" db="EMBL/GenBank/DDBJ databases">
        <title>Draft Genome Sequences of Neofusicoccum parvum.</title>
        <authorList>
            <person name="Ashida A."/>
            <person name="Camagna M."/>
            <person name="Tanaka A."/>
            <person name="Takemoto D."/>
        </authorList>
    </citation>
    <scope>NUCLEOTIDE SEQUENCE</scope>
    <source>
        <strain evidence="1">PPO83</strain>
    </source>
</reference>
<accession>A0ACB5RU37</accession>
<organism evidence="1 2">
    <name type="scientific">Neofusicoccum parvum</name>
    <dbReference type="NCBI Taxonomy" id="310453"/>
    <lineage>
        <taxon>Eukaryota</taxon>
        <taxon>Fungi</taxon>
        <taxon>Dikarya</taxon>
        <taxon>Ascomycota</taxon>
        <taxon>Pezizomycotina</taxon>
        <taxon>Dothideomycetes</taxon>
        <taxon>Dothideomycetes incertae sedis</taxon>
        <taxon>Botryosphaeriales</taxon>
        <taxon>Botryosphaeriaceae</taxon>
        <taxon>Neofusicoccum</taxon>
    </lineage>
</organism>
<dbReference type="Proteomes" id="UP001165186">
    <property type="component" value="Unassembled WGS sequence"/>
</dbReference>
<evidence type="ECO:0000313" key="2">
    <source>
        <dbReference type="Proteomes" id="UP001165186"/>
    </source>
</evidence>